<keyword evidence="3 6" id="KW-0812">Transmembrane</keyword>
<dbReference type="PRINTS" id="PR00173">
    <property type="entry name" value="EDTRNSPORT"/>
</dbReference>
<evidence type="ECO:0000256" key="3">
    <source>
        <dbReference type="ARBA" id="ARBA00022692"/>
    </source>
</evidence>
<feature type="transmembrane region" description="Helical" evidence="6">
    <location>
        <begin position="215"/>
        <end position="237"/>
    </location>
</feature>
<dbReference type="InterPro" id="IPR036458">
    <property type="entry name" value="Na:dicarbo_symporter_sf"/>
</dbReference>
<evidence type="ECO:0000313" key="8">
    <source>
        <dbReference type="Proteomes" id="UP000199032"/>
    </source>
</evidence>
<keyword evidence="4 6" id="KW-1133">Transmembrane helix</keyword>
<evidence type="ECO:0000256" key="6">
    <source>
        <dbReference type="SAM" id="Phobius"/>
    </source>
</evidence>
<dbReference type="STRING" id="1742972.COMA1_10097"/>
<keyword evidence="5 6" id="KW-0472">Membrane</keyword>
<evidence type="ECO:0000256" key="2">
    <source>
        <dbReference type="ARBA" id="ARBA00022448"/>
    </source>
</evidence>
<feature type="transmembrane region" description="Helical" evidence="6">
    <location>
        <begin position="78"/>
        <end position="100"/>
    </location>
</feature>
<organism evidence="7 8">
    <name type="scientific">Candidatus Nitrospira nitrosa</name>
    <dbReference type="NCBI Taxonomy" id="1742972"/>
    <lineage>
        <taxon>Bacteria</taxon>
        <taxon>Pseudomonadati</taxon>
        <taxon>Nitrospirota</taxon>
        <taxon>Nitrospiria</taxon>
        <taxon>Nitrospirales</taxon>
        <taxon>Nitrospiraceae</taxon>
        <taxon>Nitrospira</taxon>
    </lineage>
</organism>
<sequence length="436" mass="46020">MCNYSAACSVVDAGVSEEQLVDDHDSDKPSARSRGIGLIERWQNIPLYGRIVIALVFGVITGLLLGSHAASLAMPGKLVLRLLGALAPALILAAIVHTFMTTQLDGPLAARLPRLLLLNTLVAIIVGLTVANVIQPGREAGLAPSSAPEDTAKTANPLVLFLENVPKSLLGPLGDDGKVIGVIFIAVAFGIALRKERERPLGTVGHFVELFLESLIKILHWIIAVVPLAVFGIVASIVGTEGFVQFKALGIFVVSVLLALAIQAAYYLVRIRFGSWVSPGQLLRGGRDALLMAFSTASSTATMPITYASLKDKVGLREQSASMGALVGANFNNDGTALYEAMAALFIAQMIGVDLSVQQQLMVVLTSIIASVGAAGIPEAGLVTMTMVLTAVGLPVEYIPVLLTVDWFLDRCRTAINVMGDMNVSCLLDGKQKEEA</sequence>
<dbReference type="Pfam" id="PF00375">
    <property type="entry name" value="SDF"/>
    <property type="match status" value="1"/>
</dbReference>
<evidence type="ECO:0000256" key="1">
    <source>
        <dbReference type="ARBA" id="ARBA00004141"/>
    </source>
</evidence>
<dbReference type="InterPro" id="IPR050746">
    <property type="entry name" value="DAACS"/>
</dbReference>
<feature type="transmembrane region" description="Helical" evidence="6">
    <location>
        <begin position="383"/>
        <end position="409"/>
    </location>
</feature>
<accession>A0A0S4L186</accession>
<dbReference type="Gene3D" id="1.10.3860.10">
    <property type="entry name" value="Sodium:dicarboxylate symporter"/>
    <property type="match status" value="1"/>
</dbReference>
<feature type="transmembrane region" description="Helical" evidence="6">
    <location>
        <begin position="47"/>
        <end position="66"/>
    </location>
</feature>
<proteinExistence type="predicted"/>
<evidence type="ECO:0000256" key="4">
    <source>
        <dbReference type="ARBA" id="ARBA00022989"/>
    </source>
</evidence>
<name>A0A0S4L186_9BACT</name>
<dbReference type="OrthoDB" id="9768885at2"/>
<protein>
    <submittedName>
        <fullName evidence="7">Sodium:dicarboxylate symporter</fullName>
    </submittedName>
</protein>
<dbReference type="Proteomes" id="UP000199032">
    <property type="component" value="Unassembled WGS sequence"/>
</dbReference>
<comment type="subcellular location">
    <subcellularLocation>
        <location evidence="1">Membrane</location>
        <topology evidence="1">Multi-pass membrane protein</topology>
    </subcellularLocation>
</comment>
<evidence type="ECO:0000313" key="7">
    <source>
        <dbReference type="EMBL" id="CUS31411.1"/>
    </source>
</evidence>
<dbReference type="SUPFAM" id="SSF118215">
    <property type="entry name" value="Proton glutamate symport protein"/>
    <property type="match status" value="1"/>
</dbReference>
<feature type="transmembrane region" description="Helical" evidence="6">
    <location>
        <begin position="360"/>
        <end position="377"/>
    </location>
</feature>
<reference evidence="7 8" key="1">
    <citation type="submission" date="2015-10" db="EMBL/GenBank/DDBJ databases">
        <authorList>
            <person name="Gilbert D.G."/>
        </authorList>
    </citation>
    <scope>NUCLEOTIDE SEQUENCE [LARGE SCALE GENOMIC DNA]</scope>
    <source>
        <strain evidence="7">COMA1</strain>
    </source>
</reference>
<feature type="transmembrane region" description="Helical" evidence="6">
    <location>
        <begin position="249"/>
        <end position="269"/>
    </location>
</feature>
<keyword evidence="2" id="KW-0813">Transport</keyword>
<dbReference type="AlphaFoldDB" id="A0A0S4L186"/>
<evidence type="ECO:0000256" key="5">
    <source>
        <dbReference type="ARBA" id="ARBA00023136"/>
    </source>
</evidence>
<feature type="transmembrane region" description="Helical" evidence="6">
    <location>
        <begin position="112"/>
        <end position="134"/>
    </location>
</feature>
<dbReference type="InterPro" id="IPR001991">
    <property type="entry name" value="Na-dicarboxylate_symporter"/>
</dbReference>
<dbReference type="GO" id="GO:0016020">
    <property type="term" value="C:membrane"/>
    <property type="evidence" value="ECO:0007669"/>
    <property type="project" value="UniProtKB-SubCell"/>
</dbReference>
<dbReference type="PANTHER" id="PTHR11958">
    <property type="entry name" value="SODIUM/DICARBOXYLATE SYMPORTER-RELATED"/>
    <property type="match status" value="1"/>
</dbReference>
<feature type="transmembrane region" description="Helical" evidence="6">
    <location>
        <begin position="177"/>
        <end position="194"/>
    </location>
</feature>
<dbReference type="EMBL" id="CZQA01000001">
    <property type="protein sequence ID" value="CUS31411.1"/>
    <property type="molecule type" value="Genomic_DNA"/>
</dbReference>
<dbReference type="GO" id="GO:0015293">
    <property type="term" value="F:symporter activity"/>
    <property type="evidence" value="ECO:0007669"/>
    <property type="project" value="InterPro"/>
</dbReference>
<dbReference type="PANTHER" id="PTHR11958:SF63">
    <property type="entry name" value="AMINO ACID TRANSPORTER"/>
    <property type="match status" value="1"/>
</dbReference>
<keyword evidence="8" id="KW-1185">Reference proteome</keyword>
<gene>
    <name evidence="7" type="ORF">COMA1_10097</name>
</gene>